<comment type="caution">
    <text evidence="1">The sequence shown here is derived from an EMBL/GenBank/DDBJ whole genome shotgun (WGS) entry which is preliminary data.</text>
</comment>
<sequence length="97" mass="11252">MSKYICKICKNTDGQPLRLIGGYHTSLCQDCVNAWHEYMNGNAKHKELDLIDAQFSFIKIESVAEVEKLALKRFACVEELYKIAKKWVINQTDERVK</sequence>
<dbReference type="AlphaFoldDB" id="X0YRX4"/>
<name>X0YRX4_9ZZZZ</name>
<gene>
    <name evidence="1" type="ORF">S01H1_77466</name>
</gene>
<accession>X0YRX4</accession>
<reference evidence="1" key="1">
    <citation type="journal article" date="2014" name="Front. Microbiol.">
        <title>High frequency of phylogenetically diverse reductive dehalogenase-homologous genes in deep subseafloor sedimentary metagenomes.</title>
        <authorList>
            <person name="Kawai M."/>
            <person name="Futagami T."/>
            <person name="Toyoda A."/>
            <person name="Takaki Y."/>
            <person name="Nishi S."/>
            <person name="Hori S."/>
            <person name="Arai W."/>
            <person name="Tsubouchi T."/>
            <person name="Morono Y."/>
            <person name="Uchiyama I."/>
            <person name="Ito T."/>
            <person name="Fujiyama A."/>
            <person name="Inagaki F."/>
            <person name="Takami H."/>
        </authorList>
    </citation>
    <scope>NUCLEOTIDE SEQUENCE</scope>
    <source>
        <strain evidence="1">Expedition CK06-06</strain>
    </source>
</reference>
<evidence type="ECO:0000313" key="1">
    <source>
        <dbReference type="EMBL" id="GAG51148.1"/>
    </source>
</evidence>
<proteinExistence type="predicted"/>
<organism evidence="1">
    <name type="scientific">marine sediment metagenome</name>
    <dbReference type="NCBI Taxonomy" id="412755"/>
    <lineage>
        <taxon>unclassified sequences</taxon>
        <taxon>metagenomes</taxon>
        <taxon>ecological metagenomes</taxon>
    </lineage>
</organism>
<dbReference type="EMBL" id="BARS01052065">
    <property type="protein sequence ID" value="GAG51148.1"/>
    <property type="molecule type" value="Genomic_DNA"/>
</dbReference>
<protein>
    <submittedName>
        <fullName evidence="1">Uncharacterized protein</fullName>
    </submittedName>
</protein>